<evidence type="ECO:0000259" key="2">
    <source>
        <dbReference type="Pfam" id="PF00582"/>
    </source>
</evidence>
<dbReference type="RefSeq" id="WP_373971796.1">
    <property type="nucleotide sequence ID" value="NZ_JBHDLJ010000005.1"/>
</dbReference>
<dbReference type="SUPFAM" id="SSF52402">
    <property type="entry name" value="Adenine nucleotide alpha hydrolases-like"/>
    <property type="match status" value="2"/>
</dbReference>
<dbReference type="InterPro" id="IPR006015">
    <property type="entry name" value="Universal_stress_UspA"/>
</dbReference>
<dbReference type="Proteomes" id="UP001575652">
    <property type="component" value="Unassembled WGS sequence"/>
</dbReference>
<keyword evidence="4" id="KW-1185">Reference proteome</keyword>
<name>A0ABV4UR57_9MICC</name>
<feature type="domain" description="UspA" evidence="2">
    <location>
        <begin position="156"/>
        <end position="275"/>
    </location>
</feature>
<gene>
    <name evidence="3" type="ORF">ACETWP_08485</name>
</gene>
<feature type="domain" description="UspA" evidence="2">
    <location>
        <begin position="4"/>
        <end position="135"/>
    </location>
</feature>
<dbReference type="PANTHER" id="PTHR46268:SF6">
    <property type="entry name" value="UNIVERSAL STRESS PROTEIN UP12"/>
    <property type="match status" value="1"/>
</dbReference>
<protein>
    <submittedName>
        <fullName evidence="3">Universal stress protein</fullName>
    </submittedName>
</protein>
<dbReference type="CDD" id="cd00293">
    <property type="entry name" value="USP-like"/>
    <property type="match status" value="1"/>
</dbReference>
<evidence type="ECO:0000313" key="3">
    <source>
        <dbReference type="EMBL" id="MFB0834623.1"/>
    </source>
</evidence>
<comment type="caution">
    <text evidence="3">The sequence shown here is derived from an EMBL/GenBank/DDBJ whole genome shotgun (WGS) entry which is preliminary data.</text>
</comment>
<dbReference type="PRINTS" id="PR01438">
    <property type="entry name" value="UNVRSLSTRESS"/>
</dbReference>
<organism evidence="3 4">
    <name type="scientific">Arthrobacter halodurans</name>
    <dbReference type="NCBI Taxonomy" id="516699"/>
    <lineage>
        <taxon>Bacteria</taxon>
        <taxon>Bacillati</taxon>
        <taxon>Actinomycetota</taxon>
        <taxon>Actinomycetes</taxon>
        <taxon>Micrococcales</taxon>
        <taxon>Micrococcaceae</taxon>
        <taxon>Arthrobacter</taxon>
    </lineage>
</organism>
<dbReference type="Pfam" id="PF00582">
    <property type="entry name" value="Usp"/>
    <property type="match status" value="2"/>
</dbReference>
<dbReference type="Gene3D" id="3.40.50.620">
    <property type="entry name" value="HUPs"/>
    <property type="match status" value="2"/>
</dbReference>
<dbReference type="InterPro" id="IPR006016">
    <property type="entry name" value="UspA"/>
</dbReference>
<dbReference type="PANTHER" id="PTHR46268">
    <property type="entry name" value="STRESS RESPONSE PROTEIN NHAX"/>
    <property type="match status" value="1"/>
</dbReference>
<sequence>MENVVLVGVDGSAESREAAGWATAEAAARGWPLLFANACPQPVVADPLVEAAYLLATGRAAEPMFADLAAAARALGVVAECRVLRGSASDVLVRLSARAGLNVVGRRPRAGLPSRLGSVSSTLAAHSHCPTAVIPYRPPSVGHRDGAVSRSMFAGHVVAAVEPGPSASEVLTAAADLAQRHGLVLSALTVDSTGDRDHVPYPAGHLTRIGRQYPGLECGFHSLSGRPSHEIAQVARHAWMLVVGTRGFSGLSGIVHASVSQALLQHASSPVLVVPHAASER</sequence>
<evidence type="ECO:0000256" key="1">
    <source>
        <dbReference type="ARBA" id="ARBA00008791"/>
    </source>
</evidence>
<comment type="similarity">
    <text evidence="1">Belongs to the universal stress protein A family.</text>
</comment>
<evidence type="ECO:0000313" key="4">
    <source>
        <dbReference type="Proteomes" id="UP001575652"/>
    </source>
</evidence>
<reference evidence="3 4" key="1">
    <citation type="submission" date="2024-09" db="EMBL/GenBank/DDBJ databases">
        <authorList>
            <person name="Salinas-Garcia M.A."/>
            <person name="Prieme A."/>
        </authorList>
    </citation>
    <scope>NUCLEOTIDE SEQUENCE [LARGE SCALE GENOMIC DNA]</scope>
    <source>
        <strain evidence="3 4">DSM 21081</strain>
    </source>
</reference>
<accession>A0ABV4UR57</accession>
<proteinExistence type="inferred from homology"/>
<dbReference type="EMBL" id="JBHDLJ010000005">
    <property type="protein sequence ID" value="MFB0834623.1"/>
    <property type="molecule type" value="Genomic_DNA"/>
</dbReference>
<dbReference type="InterPro" id="IPR014729">
    <property type="entry name" value="Rossmann-like_a/b/a_fold"/>
</dbReference>